<feature type="binding site" evidence="7">
    <location>
        <position position="226"/>
    </location>
    <ligand>
        <name>FMN</name>
        <dbReference type="ChEBI" id="CHEBI:58210"/>
    </ligand>
</feature>
<feature type="active site" description="Proton acceptor" evidence="6">
    <location>
        <position position="250"/>
    </location>
</feature>
<comment type="similarity">
    <text evidence="3">Belongs to the FMN-dependent alpha-hydroxy acid dehydrogenase family.</text>
</comment>
<reference evidence="9 10" key="1">
    <citation type="submission" date="2016-07" db="EMBL/GenBank/DDBJ databases">
        <title>Pervasive Adenine N6-methylation of Active Genes in Fungi.</title>
        <authorList>
            <consortium name="DOE Joint Genome Institute"/>
            <person name="Mondo S.J."/>
            <person name="Dannebaum R.O."/>
            <person name="Kuo R.C."/>
            <person name="Labutti K."/>
            <person name="Haridas S."/>
            <person name="Kuo A."/>
            <person name="Salamov A."/>
            <person name="Ahrendt S.R."/>
            <person name="Lipzen A."/>
            <person name="Sullivan W."/>
            <person name="Andreopoulos W.B."/>
            <person name="Clum A."/>
            <person name="Lindquist E."/>
            <person name="Daum C."/>
            <person name="Ramamoorthy G.K."/>
            <person name="Gryganskyi A."/>
            <person name="Culley D."/>
            <person name="Magnuson J.K."/>
            <person name="James T.Y."/>
            <person name="O'Malley M.A."/>
            <person name="Stajich J.E."/>
            <person name="Spatafora J.W."/>
            <person name="Visel A."/>
            <person name="Grigoriev I.V."/>
        </authorList>
    </citation>
    <scope>NUCLEOTIDE SEQUENCE [LARGE SCALE GENOMIC DNA]</scope>
    <source>
        <strain evidence="9 10">NRRL 2496</strain>
    </source>
</reference>
<sequence length="366" mass="40517">MLPLTIDDFEEHARRTLTPAHFGFFVTGAEDEVTLKRNKDAFKQLLLRPRVLVDVEKVSAATTILGQPIRSPICVAPTSLHGMAHRDGEKATAKACADFQTCYCMSTYSNYSMKEVTQLTRQSKQSRRSEPFQWFQLYVERDRAMTENLVRQCEQLGFKALVLTVDRPKLGRRLADLRNGFLKPAHLTFGNFEDGGGSFGNDIDPTLNWDSIAWLKGVTKLPIVLKGVMHPADAVRAVELGVDAVWVSNHGARQLDTVPAPIEVLPEIVAACQSRNVEVYVDGGIRHGTDVFKALALGARAVFLGRPIIWGLAYKGQDGVKQILSQLTFDLQLSMALAGCTSVDKITKDYVAAAEDYSFSKTLSRL</sequence>
<dbReference type="GO" id="GO:0010181">
    <property type="term" value="F:FMN binding"/>
    <property type="evidence" value="ECO:0007669"/>
    <property type="project" value="InterPro"/>
</dbReference>
<evidence type="ECO:0000256" key="4">
    <source>
        <dbReference type="ARBA" id="ARBA00073420"/>
    </source>
</evidence>
<proteinExistence type="inferred from homology"/>
<feature type="binding site" evidence="7">
    <location>
        <position position="164"/>
    </location>
    <ligand>
        <name>FMN</name>
        <dbReference type="ChEBI" id="CHEBI:58210"/>
    </ligand>
</feature>
<keyword evidence="2" id="KW-0560">Oxidoreductase</keyword>
<name>A0A1X2HQY8_SYNRA</name>
<feature type="binding site" evidence="7">
    <location>
        <position position="136"/>
    </location>
    <ligand>
        <name>FMN</name>
        <dbReference type="ChEBI" id="CHEBI:58210"/>
    </ligand>
</feature>
<evidence type="ECO:0000256" key="2">
    <source>
        <dbReference type="ARBA" id="ARBA00023002"/>
    </source>
</evidence>
<dbReference type="PROSITE" id="PS51349">
    <property type="entry name" value="FMN_HYDROXY_ACID_DH_2"/>
    <property type="match status" value="1"/>
</dbReference>
<comment type="cofactor">
    <cofactor evidence="1">
        <name>FMN</name>
        <dbReference type="ChEBI" id="CHEBI:58210"/>
    </cofactor>
</comment>
<dbReference type="Pfam" id="PF01070">
    <property type="entry name" value="FMN_dh"/>
    <property type="match status" value="1"/>
</dbReference>
<evidence type="ECO:0000256" key="7">
    <source>
        <dbReference type="PIRSR" id="PIRSR000138-2"/>
    </source>
</evidence>
<keyword evidence="7" id="KW-0288">FMN</keyword>
<feature type="binding site" evidence="7">
    <location>
        <position position="248"/>
    </location>
    <ligand>
        <name>FMN</name>
        <dbReference type="ChEBI" id="CHEBI:58210"/>
    </ligand>
</feature>
<feature type="binding site" evidence="7">
    <location>
        <position position="253"/>
    </location>
    <ligand>
        <name>glyoxylate</name>
        <dbReference type="ChEBI" id="CHEBI:36655"/>
    </ligand>
</feature>
<feature type="domain" description="FMN hydroxy acid dehydrogenase" evidence="8">
    <location>
        <begin position="1"/>
        <end position="356"/>
    </location>
</feature>
<dbReference type="Gene3D" id="3.20.20.70">
    <property type="entry name" value="Aldolase class I"/>
    <property type="match status" value="1"/>
</dbReference>
<comment type="caution">
    <text evidence="9">The sequence shown here is derived from an EMBL/GenBank/DDBJ whole genome shotgun (WGS) entry which is preliminary data.</text>
</comment>
<dbReference type="InterPro" id="IPR037396">
    <property type="entry name" value="FMN_HAD"/>
</dbReference>
<dbReference type="FunFam" id="3.20.20.70:FF:000056">
    <property type="entry name" value="hydroxyacid oxidase 2"/>
    <property type="match status" value="1"/>
</dbReference>
<evidence type="ECO:0000259" key="8">
    <source>
        <dbReference type="PROSITE" id="PS51349"/>
    </source>
</evidence>
<evidence type="ECO:0000256" key="5">
    <source>
        <dbReference type="ARBA" id="ARBA00083297"/>
    </source>
</evidence>
<evidence type="ECO:0000256" key="3">
    <source>
        <dbReference type="ARBA" id="ARBA00024042"/>
    </source>
</evidence>
<dbReference type="AlphaFoldDB" id="A0A1X2HQY8"/>
<dbReference type="FunCoup" id="A0A1X2HQY8">
    <property type="interactions" value="130"/>
</dbReference>
<evidence type="ECO:0000313" key="10">
    <source>
        <dbReference type="Proteomes" id="UP000242180"/>
    </source>
</evidence>
<dbReference type="STRING" id="13706.A0A1X2HQY8"/>
<evidence type="ECO:0000313" key="9">
    <source>
        <dbReference type="EMBL" id="ORZ01790.1"/>
    </source>
</evidence>
<dbReference type="GO" id="GO:0005737">
    <property type="term" value="C:cytoplasm"/>
    <property type="evidence" value="ECO:0007669"/>
    <property type="project" value="UniProtKB-ARBA"/>
</dbReference>
<dbReference type="InterPro" id="IPR000262">
    <property type="entry name" value="FMN-dep_DH"/>
</dbReference>
<keyword evidence="7" id="KW-0285">Flavoprotein</keyword>
<protein>
    <recommendedName>
        <fullName evidence="4">Oxidase FUB9</fullName>
    </recommendedName>
    <alternativeName>
        <fullName evidence="5">Fusaric acid biosynthesis protein 9</fullName>
    </alternativeName>
</protein>
<dbReference type="PROSITE" id="PS00557">
    <property type="entry name" value="FMN_HYDROXY_ACID_DH_1"/>
    <property type="match status" value="1"/>
</dbReference>
<dbReference type="OMA" id="YPKPWFQ"/>
<accession>A0A1X2HQY8</accession>
<keyword evidence="10" id="KW-1185">Reference proteome</keyword>
<dbReference type="SUPFAM" id="SSF51395">
    <property type="entry name" value="FMN-linked oxidoreductases"/>
    <property type="match status" value="1"/>
</dbReference>
<evidence type="ECO:0000256" key="6">
    <source>
        <dbReference type="PIRSR" id="PIRSR000138-1"/>
    </source>
</evidence>
<feature type="binding site" evidence="7">
    <location>
        <position position="250"/>
    </location>
    <ligand>
        <name>glyoxylate</name>
        <dbReference type="ChEBI" id="CHEBI:36655"/>
    </ligand>
</feature>
<feature type="binding site" evidence="7">
    <location>
        <position position="138"/>
    </location>
    <ligand>
        <name>glyoxylate</name>
        <dbReference type="ChEBI" id="CHEBI:36655"/>
    </ligand>
</feature>
<dbReference type="PANTHER" id="PTHR10578:SF149">
    <property type="entry name" value="2-HYDROXYACID OXIDASE 2"/>
    <property type="match status" value="1"/>
</dbReference>
<feature type="binding site" evidence="7">
    <location>
        <position position="106"/>
    </location>
    <ligand>
        <name>FMN</name>
        <dbReference type="ChEBI" id="CHEBI:58210"/>
    </ligand>
</feature>
<dbReference type="InterPro" id="IPR012133">
    <property type="entry name" value="Alpha-hydoxy_acid_DH_FMN"/>
</dbReference>
<dbReference type="CDD" id="cd02809">
    <property type="entry name" value="alpha_hydroxyacid_oxid_FMN"/>
    <property type="match status" value="1"/>
</dbReference>
<dbReference type="GO" id="GO:0016491">
    <property type="term" value="F:oxidoreductase activity"/>
    <property type="evidence" value="ECO:0007669"/>
    <property type="project" value="UniProtKB-KW"/>
</dbReference>
<feature type="binding site" evidence="7">
    <location>
        <begin position="305"/>
        <end position="306"/>
    </location>
    <ligand>
        <name>FMN</name>
        <dbReference type="ChEBI" id="CHEBI:58210"/>
    </ligand>
</feature>
<gene>
    <name evidence="9" type="ORF">BCR43DRAFT_192576</name>
</gene>
<dbReference type="EMBL" id="MCGN01000002">
    <property type="protein sequence ID" value="ORZ01790.1"/>
    <property type="molecule type" value="Genomic_DNA"/>
</dbReference>
<dbReference type="InterPro" id="IPR013785">
    <property type="entry name" value="Aldolase_TIM"/>
</dbReference>
<dbReference type="Proteomes" id="UP000242180">
    <property type="component" value="Unassembled WGS sequence"/>
</dbReference>
<feature type="binding site" evidence="7">
    <location>
        <position position="173"/>
    </location>
    <ligand>
        <name>glyoxylate</name>
        <dbReference type="ChEBI" id="CHEBI:36655"/>
    </ligand>
</feature>
<evidence type="ECO:0000256" key="1">
    <source>
        <dbReference type="ARBA" id="ARBA00001917"/>
    </source>
</evidence>
<dbReference type="InterPro" id="IPR008259">
    <property type="entry name" value="FMN_hydac_DH_AS"/>
</dbReference>
<feature type="binding site" evidence="7">
    <location>
        <begin position="282"/>
        <end position="286"/>
    </location>
    <ligand>
        <name>FMN</name>
        <dbReference type="ChEBI" id="CHEBI:58210"/>
    </ligand>
</feature>
<dbReference type="OrthoDB" id="1925334at2759"/>
<organism evidence="9 10">
    <name type="scientific">Syncephalastrum racemosum</name>
    <name type="common">Filamentous fungus</name>
    <dbReference type="NCBI Taxonomy" id="13706"/>
    <lineage>
        <taxon>Eukaryota</taxon>
        <taxon>Fungi</taxon>
        <taxon>Fungi incertae sedis</taxon>
        <taxon>Mucoromycota</taxon>
        <taxon>Mucoromycotina</taxon>
        <taxon>Mucoromycetes</taxon>
        <taxon>Mucorales</taxon>
        <taxon>Syncephalastraceae</taxon>
        <taxon>Syncephalastrum</taxon>
    </lineage>
</organism>
<dbReference type="PIRSF" id="PIRSF000138">
    <property type="entry name" value="Al-hdrx_acd_dh"/>
    <property type="match status" value="1"/>
</dbReference>
<dbReference type="InParanoid" id="A0A1X2HQY8"/>
<dbReference type="PANTHER" id="PTHR10578">
    <property type="entry name" value="S -2-HYDROXY-ACID OXIDASE-RELATED"/>
    <property type="match status" value="1"/>
</dbReference>